<keyword evidence="2 5" id="KW-0808">Transferase</keyword>
<dbReference type="PROSITE" id="PS00092">
    <property type="entry name" value="N6_MTASE"/>
    <property type="match status" value="1"/>
</dbReference>
<dbReference type="Gene3D" id="1.10.8.10">
    <property type="entry name" value="DNA helicase RuvA subunit, C-terminal domain"/>
    <property type="match status" value="1"/>
</dbReference>
<gene>
    <name evidence="5 8" type="primary">prmC</name>
    <name evidence="8" type="ORF">IZ6_04690</name>
</gene>
<dbReference type="NCBIfam" id="TIGR03534">
    <property type="entry name" value="RF_mod_PrmC"/>
    <property type="match status" value="1"/>
</dbReference>
<evidence type="ECO:0000259" key="6">
    <source>
        <dbReference type="Pfam" id="PF05175"/>
    </source>
</evidence>
<dbReference type="EC" id="2.1.1.297" evidence="5"/>
<comment type="function">
    <text evidence="5">Methylates the class 1 translation termination release factors RF1/PrfA and RF2/PrfB on the glutamine residue of the universally conserved GGQ motif.</text>
</comment>
<accession>A0A6S6QHS6</accession>
<dbReference type="PANTHER" id="PTHR18895:SF74">
    <property type="entry name" value="MTRF1L RELEASE FACTOR GLUTAMINE METHYLTRANSFERASE"/>
    <property type="match status" value="1"/>
</dbReference>
<evidence type="ECO:0000256" key="3">
    <source>
        <dbReference type="ARBA" id="ARBA00022691"/>
    </source>
</evidence>
<keyword evidence="3 5" id="KW-0949">S-adenosyl-L-methionine</keyword>
<dbReference type="InterPro" id="IPR004556">
    <property type="entry name" value="HemK-like"/>
</dbReference>
<dbReference type="EMBL" id="AP023361">
    <property type="protein sequence ID" value="BCJ89734.1"/>
    <property type="molecule type" value="Genomic_DNA"/>
</dbReference>
<dbReference type="HAMAP" id="MF_02126">
    <property type="entry name" value="RF_methyltr_PrmC"/>
    <property type="match status" value="1"/>
</dbReference>
<feature type="binding site" evidence="5">
    <location>
        <position position="187"/>
    </location>
    <ligand>
        <name>S-adenosyl-L-methionine</name>
        <dbReference type="ChEBI" id="CHEBI:59789"/>
    </ligand>
</feature>
<protein>
    <recommendedName>
        <fullName evidence="5">Release factor glutamine methyltransferase</fullName>
        <shortName evidence="5">RF MTase</shortName>
        <ecNumber evidence="5">2.1.1.297</ecNumber>
    </recommendedName>
    <alternativeName>
        <fullName evidence="5">N5-glutamine methyltransferase PrmC</fullName>
    </alternativeName>
    <alternativeName>
        <fullName evidence="5">Protein-(glutamine-N5) MTase PrmC</fullName>
    </alternativeName>
    <alternativeName>
        <fullName evidence="5">Protein-glutamine N-methyltransferase PrmC</fullName>
    </alternativeName>
</protein>
<keyword evidence="9" id="KW-1185">Reference proteome</keyword>
<evidence type="ECO:0000313" key="9">
    <source>
        <dbReference type="Proteomes" id="UP000515317"/>
    </source>
</evidence>
<feature type="binding site" evidence="5">
    <location>
        <position position="173"/>
    </location>
    <ligand>
        <name>S-adenosyl-L-methionine</name>
        <dbReference type="ChEBI" id="CHEBI:59789"/>
    </ligand>
</feature>
<evidence type="ECO:0000256" key="4">
    <source>
        <dbReference type="ARBA" id="ARBA00048391"/>
    </source>
</evidence>
<feature type="binding site" evidence="5">
    <location>
        <begin position="121"/>
        <end position="125"/>
    </location>
    <ligand>
        <name>S-adenosyl-L-methionine</name>
        <dbReference type="ChEBI" id="CHEBI:59789"/>
    </ligand>
</feature>
<dbReference type="Proteomes" id="UP000515317">
    <property type="component" value="Chromosome"/>
</dbReference>
<evidence type="ECO:0000259" key="7">
    <source>
        <dbReference type="Pfam" id="PF17827"/>
    </source>
</evidence>
<dbReference type="AlphaFoldDB" id="A0A6S6QHS6"/>
<evidence type="ECO:0000256" key="2">
    <source>
        <dbReference type="ARBA" id="ARBA00022679"/>
    </source>
</evidence>
<evidence type="ECO:0000256" key="5">
    <source>
        <dbReference type="HAMAP-Rule" id="MF_02126"/>
    </source>
</evidence>
<evidence type="ECO:0000256" key="1">
    <source>
        <dbReference type="ARBA" id="ARBA00022603"/>
    </source>
</evidence>
<feature type="domain" description="Release factor glutamine methyltransferase N-terminal" evidence="7">
    <location>
        <begin position="6"/>
        <end position="76"/>
    </location>
</feature>
<organism evidence="8 9">
    <name type="scientific">Terrihabitans soli</name>
    <dbReference type="NCBI Taxonomy" id="708113"/>
    <lineage>
        <taxon>Bacteria</taxon>
        <taxon>Pseudomonadati</taxon>
        <taxon>Pseudomonadota</taxon>
        <taxon>Alphaproteobacteria</taxon>
        <taxon>Hyphomicrobiales</taxon>
        <taxon>Terrihabitans</taxon>
    </lineage>
</organism>
<evidence type="ECO:0000313" key="8">
    <source>
        <dbReference type="EMBL" id="BCJ89734.1"/>
    </source>
</evidence>
<dbReference type="InterPro" id="IPR050320">
    <property type="entry name" value="N5-glutamine_MTase"/>
</dbReference>
<keyword evidence="1 5" id="KW-0489">Methyltransferase</keyword>
<dbReference type="InterPro" id="IPR002052">
    <property type="entry name" value="DNA_methylase_N6_adenine_CS"/>
</dbReference>
<dbReference type="InterPro" id="IPR029063">
    <property type="entry name" value="SAM-dependent_MTases_sf"/>
</dbReference>
<dbReference type="GO" id="GO:0102559">
    <property type="term" value="F:peptide chain release factor N(5)-glutamine methyltransferase activity"/>
    <property type="evidence" value="ECO:0007669"/>
    <property type="project" value="UniProtKB-EC"/>
</dbReference>
<dbReference type="PANTHER" id="PTHR18895">
    <property type="entry name" value="HEMK METHYLTRANSFERASE"/>
    <property type="match status" value="1"/>
</dbReference>
<sequence>MKTRNELLSQSVERLRMAKLDTPELDARVLVKYALKLSDAELIGGSDLNVSPDCASGLENMICRRVRGEPVARIIGRKEFWGLSFELGLDTLVPRPETETLIEAALAAFGRGTPRKVLDLGTGTGCLLLGLLSEYPEASGLGVDIAPKAVEVAAANGRRLGFDGRAEFRVSDWDEGVEGQFDLILSNPPYILREDIEKLAPEVRLHDPIKALDGGPDGLSAYRALAAAAARRLAPQGLLIAELGAGQEADVAGVMAKAGLKVDGPARPDLAGIPRALVVRR</sequence>
<dbReference type="KEGG" id="tso:IZ6_04690"/>
<dbReference type="Pfam" id="PF05175">
    <property type="entry name" value="MTS"/>
    <property type="match status" value="1"/>
</dbReference>
<dbReference type="GO" id="GO:0032259">
    <property type="term" value="P:methylation"/>
    <property type="evidence" value="ECO:0007669"/>
    <property type="project" value="UniProtKB-KW"/>
</dbReference>
<feature type="binding site" evidence="5">
    <location>
        <begin position="187"/>
        <end position="190"/>
    </location>
    <ligand>
        <name>substrate</name>
    </ligand>
</feature>
<dbReference type="SUPFAM" id="SSF53335">
    <property type="entry name" value="S-adenosyl-L-methionine-dependent methyltransferases"/>
    <property type="match status" value="1"/>
</dbReference>
<dbReference type="InterPro" id="IPR007848">
    <property type="entry name" value="Small_mtfrase_dom"/>
</dbReference>
<dbReference type="InterPro" id="IPR040758">
    <property type="entry name" value="PrmC_N"/>
</dbReference>
<feature type="binding site" evidence="5">
    <location>
        <position position="144"/>
    </location>
    <ligand>
        <name>S-adenosyl-L-methionine</name>
        <dbReference type="ChEBI" id="CHEBI:59789"/>
    </ligand>
</feature>
<comment type="catalytic activity">
    <reaction evidence="4 5">
        <text>L-glutaminyl-[peptide chain release factor] + S-adenosyl-L-methionine = N(5)-methyl-L-glutaminyl-[peptide chain release factor] + S-adenosyl-L-homocysteine + H(+)</text>
        <dbReference type="Rhea" id="RHEA:42896"/>
        <dbReference type="Rhea" id="RHEA-COMP:10271"/>
        <dbReference type="Rhea" id="RHEA-COMP:10272"/>
        <dbReference type="ChEBI" id="CHEBI:15378"/>
        <dbReference type="ChEBI" id="CHEBI:30011"/>
        <dbReference type="ChEBI" id="CHEBI:57856"/>
        <dbReference type="ChEBI" id="CHEBI:59789"/>
        <dbReference type="ChEBI" id="CHEBI:61891"/>
        <dbReference type="EC" id="2.1.1.297"/>
    </reaction>
</comment>
<reference evidence="8 9" key="1">
    <citation type="submission" date="2020-08" db="EMBL/GenBank/DDBJ databases">
        <title>Genome sequence of Rhizobiales bacterium strain IZ6.</title>
        <authorList>
            <person name="Nakai R."/>
            <person name="Naganuma T."/>
        </authorList>
    </citation>
    <scope>NUCLEOTIDE SEQUENCE [LARGE SCALE GENOMIC DNA]</scope>
    <source>
        <strain evidence="8 9">IZ6</strain>
    </source>
</reference>
<dbReference type="RefSeq" id="WP_222876420.1">
    <property type="nucleotide sequence ID" value="NZ_AP023361.1"/>
</dbReference>
<dbReference type="Pfam" id="PF17827">
    <property type="entry name" value="PrmC_N"/>
    <property type="match status" value="1"/>
</dbReference>
<comment type="similarity">
    <text evidence="5">Belongs to the protein N5-glutamine methyltransferase family. PrmC subfamily.</text>
</comment>
<dbReference type="NCBIfam" id="TIGR00536">
    <property type="entry name" value="hemK_fam"/>
    <property type="match status" value="1"/>
</dbReference>
<dbReference type="Gene3D" id="3.40.50.150">
    <property type="entry name" value="Vaccinia Virus protein VP39"/>
    <property type="match status" value="1"/>
</dbReference>
<proteinExistence type="inferred from homology"/>
<dbReference type="InterPro" id="IPR019874">
    <property type="entry name" value="RF_methyltr_PrmC"/>
</dbReference>
<feature type="domain" description="Methyltransferase small" evidence="6">
    <location>
        <begin position="113"/>
        <end position="193"/>
    </location>
</feature>
<dbReference type="GO" id="GO:0003676">
    <property type="term" value="F:nucleic acid binding"/>
    <property type="evidence" value="ECO:0007669"/>
    <property type="project" value="InterPro"/>
</dbReference>
<name>A0A6S6QHS6_9HYPH</name>